<reference evidence="3 4" key="1">
    <citation type="journal article" date="2016" name="Genome Announc.">
        <title>Draft Genome Sequence of Paenibacillus amylolyticus Heshi-A3, Isolated from Fermented Rice Bran in a Japanese Fermented Seafood Dish.</title>
        <authorList>
            <person name="Akuzawa S."/>
            <person name="Nagaoka J."/>
            <person name="Kanekatsu M."/>
            <person name="Kubota E."/>
            <person name="Ohtake R."/>
            <person name="Suzuki T."/>
            <person name="Kanesaki Y."/>
        </authorList>
    </citation>
    <scope>NUCLEOTIDE SEQUENCE [LARGE SCALE GENOMIC DNA]</scope>
    <source>
        <strain evidence="3 4">Heshi-A3</strain>
    </source>
</reference>
<accession>A0A124DYH0</accession>
<evidence type="ECO:0000313" key="4">
    <source>
        <dbReference type="Proteomes" id="UP000069697"/>
    </source>
</evidence>
<comment type="caution">
    <text evidence="3">The sequence shown here is derived from an EMBL/GenBank/DDBJ whole genome shotgun (WGS) entry which is preliminary data.</text>
</comment>
<dbReference type="SUPFAM" id="SSF54106">
    <property type="entry name" value="LysM domain"/>
    <property type="match status" value="1"/>
</dbReference>
<protein>
    <submittedName>
        <fullName evidence="3">Peptidoglycan-binding lysin domain-containing protein</fullName>
    </submittedName>
</protein>
<proteinExistence type="predicted"/>
<dbReference type="EMBL" id="BCNV01000005">
    <property type="protein sequence ID" value="GAS84183.1"/>
    <property type="molecule type" value="Genomic_DNA"/>
</dbReference>
<sequence length="125" mass="14354">MRYSTYKSIYEPVYTKTSESRTMYVKKQFMQRVKMPTWLSKMIIIVLIIIIGCSAVFTVFAGDEQLLSGDQVVVSQGDTLWSISLAHKPQQMDTRVYIEAVKKVNELEQNSIRIGQVLVLPGFDR</sequence>
<dbReference type="SMART" id="SM00257">
    <property type="entry name" value="LysM"/>
    <property type="match status" value="1"/>
</dbReference>
<dbReference type="AlphaFoldDB" id="A0A124DYH0"/>
<dbReference type="Proteomes" id="UP000069697">
    <property type="component" value="Unassembled WGS sequence"/>
</dbReference>
<keyword evidence="1" id="KW-0812">Transmembrane</keyword>
<dbReference type="InterPro" id="IPR036779">
    <property type="entry name" value="LysM_dom_sf"/>
</dbReference>
<feature type="transmembrane region" description="Helical" evidence="1">
    <location>
        <begin position="38"/>
        <end position="61"/>
    </location>
</feature>
<organism evidence="3 4">
    <name type="scientific">Paenibacillus amylolyticus</name>
    <dbReference type="NCBI Taxonomy" id="1451"/>
    <lineage>
        <taxon>Bacteria</taxon>
        <taxon>Bacillati</taxon>
        <taxon>Bacillota</taxon>
        <taxon>Bacilli</taxon>
        <taxon>Bacillales</taxon>
        <taxon>Paenibacillaceae</taxon>
        <taxon>Paenibacillus</taxon>
    </lineage>
</organism>
<evidence type="ECO:0000256" key="1">
    <source>
        <dbReference type="SAM" id="Phobius"/>
    </source>
</evidence>
<dbReference type="RefSeq" id="WP_062836629.1">
    <property type="nucleotide sequence ID" value="NZ_BCNV01000005.1"/>
</dbReference>
<gene>
    <name evidence="3" type="ORF">PAHA3_4286</name>
</gene>
<name>A0A124DYH0_PAEAM</name>
<dbReference type="CDD" id="cd00118">
    <property type="entry name" value="LysM"/>
    <property type="match status" value="1"/>
</dbReference>
<evidence type="ECO:0000313" key="3">
    <source>
        <dbReference type="EMBL" id="GAS84183.1"/>
    </source>
</evidence>
<keyword evidence="1" id="KW-0472">Membrane</keyword>
<dbReference type="InterPro" id="IPR018392">
    <property type="entry name" value="LysM"/>
</dbReference>
<dbReference type="Pfam" id="PF01476">
    <property type="entry name" value="LysM"/>
    <property type="match status" value="1"/>
</dbReference>
<evidence type="ECO:0000259" key="2">
    <source>
        <dbReference type="PROSITE" id="PS51782"/>
    </source>
</evidence>
<feature type="domain" description="LysM" evidence="2">
    <location>
        <begin position="70"/>
        <end position="120"/>
    </location>
</feature>
<reference evidence="4" key="2">
    <citation type="submission" date="2016-01" db="EMBL/GenBank/DDBJ databases">
        <title>Draft Genome Sequence of Paenibacillus amylolyticus Heshi-A3 that Was Isolated from Fermented Rice Bran with Aging Salted Mackerel, Which Was Named Heshiko as Traditional Fermented Seafood in Japan.</title>
        <authorList>
            <person name="Akuzawa S."/>
            <person name="Nakagawa J."/>
            <person name="Kanekatsu T."/>
            <person name="Kubota E."/>
            <person name="Ohtake R."/>
            <person name="Suzuki T."/>
            <person name="Kanesaki Y."/>
        </authorList>
    </citation>
    <scope>NUCLEOTIDE SEQUENCE [LARGE SCALE GENOMIC DNA]</scope>
    <source>
        <strain evidence="4">Heshi-A3</strain>
    </source>
</reference>
<dbReference type="PROSITE" id="PS51782">
    <property type="entry name" value="LYSM"/>
    <property type="match status" value="1"/>
</dbReference>
<keyword evidence="1" id="KW-1133">Transmembrane helix</keyword>
<dbReference type="Gene3D" id="3.10.350.10">
    <property type="entry name" value="LysM domain"/>
    <property type="match status" value="1"/>
</dbReference>